<dbReference type="eggNOG" id="ENOG502RS3K">
    <property type="taxonomic scope" value="Eukaryota"/>
</dbReference>
<dbReference type="InterPro" id="IPR045851">
    <property type="entry name" value="AMP-bd_C_sf"/>
</dbReference>
<dbReference type="STRING" id="86049.A0A1C1CSM2"/>
<sequence>MGLVNARKQNSSCDPCRRSKRRCAFPHSESGPSTSCLNCIHLGHDCTFNFVNSRLSQKRNKLKPSSYAHQQPIAPAISQTQSQTVGPLLPAPEPELGDPLPSAIQDALIGDLPYPGFLDVDMFMGNIVSEWTNLDRRSFLTGETPTRSQHPRSTSSIEDSTAPFSPHSGPAQKNSTLGLWRGSPIHLLNSSVERQRINQSLGDVYTSMMSGIAIRYLDYHCNLFAGPYKYSFEPDQSGITASTKDDAHPVTLAFTSSWRKTGPGVAHGANIHAITPESLASQINNVTMIGVARFLDNFGSLYGNVIDQKARSQNERTLTAVLQAFALQYLPSRQAEGPLAHFYDSLDSNSLSTEPQSGPGDRGTNSLHIFTSAWYNAHSQLFSSIENRSFVRLYSVFLFLMTSVPEEATSTQEYEKSPLKLLDDGLRQMEELQKLVEDYCEHLGRQSIYRFLLQSSVGIIRWYAYLRDTIDSVLHERPCMLEDAPLRSKGSLLGGHGPPQWQEPALFDQEVPRNCQNAAGDLFRVFRGVIHLRQMLLTGRGAFDMHATRNAVSIALGTTDEFTMTYGPWLDQCVISFYLLSEKSKLASAFMLLFWKLSKLLLVEQLHQAADVLPAIESRPLLEKAQSYQQAAVPSLLTIAQRIVDVSAMGEFRLINSVQAKMHFISHHANTLLVVLALSKAIEHTIDILDCKYEAVADVPVDPRFDRFWDHYSEIGITEADAAVADSQQLSKLARDPKFGGMSVMEQFSPLIWRRHTSLMREVLHAGAAPRIRRVETEPTDAAAFLSTPNRWWSIHVAAASAETNTAAAAMAQGMQERLVVPAYPSVTHLSSRWFFDKLILDAKRANTHYLTAHSYREWSKRFAAGLMSAGLKDGDRILLCSPNNIFYPIVVMGSLMAGAIFNSANPAYTARELSHQLQDSDPRFVLAAESCIDRALDAAELVGFDRRRIFHFSELPMDDENDVSEPTWKSQTRHWSSLVAKPEVGQNFVWQERNSKDFSERTAILIYSSGTTGLPKGVELSHRSIISNMLQLKTIHMSDPSVVVRRTLCAVPMYHALGLCYYTFTAPKWGLETYLMERFNLADTLDHIQRFKITELVLVPPMLVAMAKHPSVRDGTCDISSIRKVVAGAAPIGMEVTQQFEELWNGRLRVRQAWGMSEAPAITLCWDESQSSGPSSISIGELVPGAEAKLVNEDGEEETRAGETGEFWIRSPNAMTAYWRNAKATAETISSDGWLKTGDIAYRDDSGKWYMVDRKKELIKVKGVAVAPAELEALLLEHSEIVDVAVIGIKTATDDEQPRAYVVRKSNSKICEKDVVDFVRSRVSTIKHLTGGVAFLDAIPKNPVSPDAAFVLHNPISLTLENQSGKILRRQLREFATKETGSKL</sequence>
<accession>A0A1C1CSM2</accession>
<dbReference type="CDD" id="cd00067">
    <property type="entry name" value="GAL4"/>
    <property type="match status" value="1"/>
</dbReference>
<evidence type="ECO:0000256" key="2">
    <source>
        <dbReference type="ARBA" id="ARBA00023125"/>
    </source>
</evidence>
<dbReference type="Pfam" id="PF13193">
    <property type="entry name" value="AMP-binding_C"/>
    <property type="match status" value="1"/>
</dbReference>
<evidence type="ECO:0000256" key="5">
    <source>
        <dbReference type="SAM" id="MobiDB-lite"/>
    </source>
</evidence>
<dbReference type="AlphaFoldDB" id="A0A1C1CSM2"/>
<dbReference type="GO" id="GO:0008270">
    <property type="term" value="F:zinc ion binding"/>
    <property type="evidence" value="ECO:0007669"/>
    <property type="project" value="InterPro"/>
</dbReference>
<name>A0A1C1CSM2_9EURO</name>
<evidence type="ECO:0000259" key="6">
    <source>
        <dbReference type="PROSITE" id="PS50048"/>
    </source>
</evidence>
<dbReference type="OrthoDB" id="6509636at2759"/>
<comment type="caution">
    <text evidence="7">The sequence shown here is derived from an EMBL/GenBank/DDBJ whole genome shotgun (WGS) entry which is preliminary data.</text>
</comment>
<protein>
    <recommendedName>
        <fullName evidence="6">Zn(2)-C6 fungal-type domain-containing protein</fullName>
    </recommendedName>
</protein>
<dbReference type="PANTHER" id="PTHR24096:SF424">
    <property type="entry name" value="ACETYL-COA SYNTHETASE-LIKE PROTEIN-RELATED"/>
    <property type="match status" value="1"/>
</dbReference>
<feature type="compositionally biased region" description="Polar residues" evidence="5">
    <location>
        <begin position="141"/>
        <end position="163"/>
    </location>
</feature>
<organism evidence="7 8">
    <name type="scientific">Cladophialophora carrionii</name>
    <dbReference type="NCBI Taxonomy" id="86049"/>
    <lineage>
        <taxon>Eukaryota</taxon>
        <taxon>Fungi</taxon>
        <taxon>Dikarya</taxon>
        <taxon>Ascomycota</taxon>
        <taxon>Pezizomycotina</taxon>
        <taxon>Eurotiomycetes</taxon>
        <taxon>Chaetothyriomycetidae</taxon>
        <taxon>Chaetothyriales</taxon>
        <taxon>Herpotrichiellaceae</taxon>
        <taxon>Cladophialophora</taxon>
    </lineage>
</organism>
<keyword evidence="8" id="KW-1185">Reference proteome</keyword>
<dbReference type="PROSITE" id="PS00463">
    <property type="entry name" value="ZN2_CY6_FUNGAL_1"/>
    <property type="match status" value="1"/>
</dbReference>
<dbReference type="Gene3D" id="3.30.300.30">
    <property type="match status" value="1"/>
</dbReference>
<dbReference type="InterPro" id="IPR020845">
    <property type="entry name" value="AMP-binding_CS"/>
</dbReference>
<dbReference type="Proteomes" id="UP000094526">
    <property type="component" value="Unassembled WGS sequence"/>
</dbReference>
<gene>
    <name evidence="7" type="ORF">CLCR_07888</name>
</gene>
<dbReference type="InterPro" id="IPR025110">
    <property type="entry name" value="AMP-bd_C"/>
</dbReference>
<dbReference type="Pfam" id="PF00172">
    <property type="entry name" value="Zn_clus"/>
    <property type="match status" value="1"/>
</dbReference>
<keyword evidence="3" id="KW-0804">Transcription</keyword>
<dbReference type="SUPFAM" id="SSF56801">
    <property type="entry name" value="Acetyl-CoA synthetase-like"/>
    <property type="match status" value="1"/>
</dbReference>
<feature type="region of interest" description="Disordered" evidence="5">
    <location>
        <begin position="141"/>
        <end position="176"/>
    </location>
</feature>
<dbReference type="Gene3D" id="3.40.50.980">
    <property type="match status" value="2"/>
</dbReference>
<evidence type="ECO:0000256" key="3">
    <source>
        <dbReference type="ARBA" id="ARBA00023163"/>
    </source>
</evidence>
<evidence type="ECO:0000313" key="8">
    <source>
        <dbReference type="Proteomes" id="UP000094526"/>
    </source>
</evidence>
<keyword evidence="1" id="KW-0805">Transcription regulation</keyword>
<evidence type="ECO:0000256" key="4">
    <source>
        <dbReference type="ARBA" id="ARBA00023242"/>
    </source>
</evidence>
<dbReference type="CDD" id="cd05911">
    <property type="entry name" value="Firefly_Luc_like"/>
    <property type="match status" value="1"/>
</dbReference>
<reference evidence="8" key="1">
    <citation type="submission" date="2015-07" db="EMBL/GenBank/DDBJ databases">
        <authorList>
            <person name="Teixeira M.M."/>
            <person name="Souza R.C."/>
            <person name="Almeida L.G."/>
            <person name="Vicente V.A."/>
            <person name="de Hoog S."/>
            <person name="Bocca A.L."/>
            <person name="de Almeida S.R."/>
            <person name="Vasconcelos A.T."/>
            <person name="Felipe M.S."/>
        </authorList>
    </citation>
    <scope>NUCLEOTIDE SEQUENCE [LARGE SCALE GENOMIC DNA]</scope>
    <source>
        <strain evidence="8">KSF</strain>
    </source>
</reference>
<dbReference type="PROSITE" id="PS50048">
    <property type="entry name" value="ZN2_CY6_FUNGAL_2"/>
    <property type="match status" value="1"/>
</dbReference>
<dbReference type="InterPro" id="IPR036864">
    <property type="entry name" value="Zn2-C6_fun-type_DNA-bd_sf"/>
</dbReference>
<evidence type="ECO:0000256" key="1">
    <source>
        <dbReference type="ARBA" id="ARBA00023015"/>
    </source>
</evidence>
<dbReference type="VEuPathDB" id="FungiDB:CLCR_07888"/>
<dbReference type="GO" id="GO:0000981">
    <property type="term" value="F:DNA-binding transcription factor activity, RNA polymerase II-specific"/>
    <property type="evidence" value="ECO:0007669"/>
    <property type="project" value="InterPro"/>
</dbReference>
<proteinExistence type="predicted"/>
<dbReference type="InterPro" id="IPR001138">
    <property type="entry name" value="Zn2Cys6_DnaBD"/>
</dbReference>
<dbReference type="Pfam" id="PF00501">
    <property type="entry name" value="AMP-binding"/>
    <property type="match status" value="1"/>
</dbReference>
<dbReference type="PROSITE" id="PS00455">
    <property type="entry name" value="AMP_BINDING"/>
    <property type="match status" value="1"/>
</dbReference>
<keyword evidence="4" id="KW-0539">Nucleus</keyword>
<dbReference type="GO" id="GO:0016405">
    <property type="term" value="F:CoA-ligase activity"/>
    <property type="evidence" value="ECO:0007669"/>
    <property type="project" value="TreeGrafter"/>
</dbReference>
<dbReference type="GO" id="GO:0003677">
    <property type="term" value="F:DNA binding"/>
    <property type="evidence" value="ECO:0007669"/>
    <property type="project" value="UniProtKB-KW"/>
</dbReference>
<dbReference type="VEuPathDB" id="FungiDB:G647_06581"/>
<dbReference type="PANTHER" id="PTHR24096">
    <property type="entry name" value="LONG-CHAIN-FATTY-ACID--COA LIGASE"/>
    <property type="match status" value="1"/>
</dbReference>
<evidence type="ECO:0000313" key="7">
    <source>
        <dbReference type="EMBL" id="OCT51504.1"/>
    </source>
</evidence>
<keyword evidence="2" id="KW-0238">DNA-binding</keyword>
<dbReference type="Gene3D" id="4.10.240.10">
    <property type="entry name" value="Zn(2)-C6 fungal-type DNA-binding domain"/>
    <property type="match status" value="1"/>
</dbReference>
<dbReference type="EMBL" id="LGRB01000009">
    <property type="protein sequence ID" value="OCT51504.1"/>
    <property type="molecule type" value="Genomic_DNA"/>
</dbReference>
<dbReference type="InterPro" id="IPR000873">
    <property type="entry name" value="AMP-dep_synth/lig_dom"/>
</dbReference>
<dbReference type="VEuPathDB" id="FungiDB:G647_06582"/>
<dbReference type="SUPFAM" id="SSF57701">
    <property type="entry name" value="Zn2/Cys6 DNA-binding domain"/>
    <property type="match status" value="1"/>
</dbReference>
<dbReference type="Gene3D" id="2.30.38.10">
    <property type="entry name" value="Luciferase, Domain 3"/>
    <property type="match status" value="1"/>
</dbReference>
<feature type="domain" description="Zn(2)-C6 fungal-type" evidence="6">
    <location>
        <begin position="12"/>
        <end position="48"/>
    </location>
</feature>
<dbReference type="SMART" id="SM00066">
    <property type="entry name" value="GAL4"/>
    <property type="match status" value="1"/>
</dbReference>